<comment type="subcellular location">
    <subcellularLocation>
        <location evidence="1">Nucleus</location>
    </subcellularLocation>
</comment>
<evidence type="ECO:0000256" key="2">
    <source>
        <dbReference type="ARBA" id="ARBA00022737"/>
    </source>
</evidence>
<keyword evidence="6" id="KW-0539">Nucleus</keyword>
<evidence type="ECO:0000313" key="9">
    <source>
        <dbReference type="EMBL" id="KMZ63685.1"/>
    </source>
</evidence>
<dbReference type="FunFam" id="1.10.10.60:FF:000349">
    <property type="entry name" value="Transcription factor MYB39"/>
    <property type="match status" value="1"/>
</dbReference>
<gene>
    <name evidence="9" type="ORF">ZOSMA_3G01690</name>
</gene>
<dbReference type="SMART" id="SM00717">
    <property type="entry name" value="SANT"/>
    <property type="match status" value="2"/>
</dbReference>
<evidence type="ECO:0000256" key="1">
    <source>
        <dbReference type="ARBA" id="ARBA00004123"/>
    </source>
</evidence>
<dbReference type="InterPro" id="IPR015495">
    <property type="entry name" value="Myb_TF_plants"/>
</dbReference>
<name>A0A0K9P681_ZOSMR</name>
<dbReference type="GO" id="GO:0005634">
    <property type="term" value="C:nucleus"/>
    <property type="evidence" value="ECO:0007669"/>
    <property type="project" value="UniProtKB-SubCell"/>
</dbReference>
<dbReference type="Gene3D" id="1.10.10.60">
    <property type="entry name" value="Homeodomain-like"/>
    <property type="match status" value="2"/>
</dbReference>
<dbReference type="FunFam" id="1.10.10.60:FF:000001">
    <property type="entry name" value="MYB-related transcription factor"/>
    <property type="match status" value="1"/>
</dbReference>
<accession>A0A0K9P681</accession>
<dbReference type="InterPro" id="IPR001005">
    <property type="entry name" value="SANT/Myb"/>
</dbReference>
<evidence type="ECO:0000259" key="8">
    <source>
        <dbReference type="PROSITE" id="PS51294"/>
    </source>
</evidence>
<dbReference type="Proteomes" id="UP000036987">
    <property type="component" value="Unassembled WGS sequence"/>
</dbReference>
<evidence type="ECO:0000259" key="7">
    <source>
        <dbReference type="PROSITE" id="PS50090"/>
    </source>
</evidence>
<dbReference type="InterPro" id="IPR017930">
    <property type="entry name" value="Myb_dom"/>
</dbReference>
<dbReference type="PANTHER" id="PTHR47994">
    <property type="entry name" value="F14D16.11-RELATED"/>
    <property type="match status" value="1"/>
</dbReference>
<dbReference type="CDD" id="cd00167">
    <property type="entry name" value="SANT"/>
    <property type="match status" value="2"/>
</dbReference>
<keyword evidence="10" id="KW-1185">Reference proteome</keyword>
<feature type="domain" description="HTH myb-type" evidence="8">
    <location>
        <begin position="64"/>
        <end position="118"/>
    </location>
</feature>
<comment type="caution">
    <text evidence="9">The sequence shown here is derived from an EMBL/GenBank/DDBJ whole genome shotgun (WGS) entry which is preliminary data.</text>
</comment>
<dbReference type="AlphaFoldDB" id="A0A0K9P681"/>
<feature type="domain" description="HTH myb-type" evidence="8">
    <location>
        <begin position="11"/>
        <end position="63"/>
    </location>
</feature>
<feature type="domain" description="Myb-like" evidence="7">
    <location>
        <begin position="64"/>
        <end position="114"/>
    </location>
</feature>
<evidence type="ECO:0000256" key="6">
    <source>
        <dbReference type="ARBA" id="ARBA00023242"/>
    </source>
</evidence>
<feature type="domain" description="Myb-like" evidence="7">
    <location>
        <begin position="11"/>
        <end position="63"/>
    </location>
</feature>
<dbReference type="InterPro" id="IPR009057">
    <property type="entry name" value="Homeodomain-like_sf"/>
</dbReference>
<organism evidence="9 10">
    <name type="scientific">Zostera marina</name>
    <name type="common">Eelgrass</name>
    <dbReference type="NCBI Taxonomy" id="29655"/>
    <lineage>
        <taxon>Eukaryota</taxon>
        <taxon>Viridiplantae</taxon>
        <taxon>Streptophyta</taxon>
        <taxon>Embryophyta</taxon>
        <taxon>Tracheophyta</taxon>
        <taxon>Spermatophyta</taxon>
        <taxon>Magnoliopsida</taxon>
        <taxon>Liliopsida</taxon>
        <taxon>Zosteraceae</taxon>
        <taxon>Zostera</taxon>
    </lineage>
</organism>
<keyword evidence="2" id="KW-0677">Repeat</keyword>
<dbReference type="EMBL" id="LFYR01001213">
    <property type="protein sequence ID" value="KMZ63685.1"/>
    <property type="molecule type" value="Genomic_DNA"/>
</dbReference>
<keyword evidence="3" id="KW-0805">Transcription regulation</keyword>
<dbReference type="SUPFAM" id="SSF46689">
    <property type="entry name" value="Homeodomain-like"/>
    <property type="match status" value="1"/>
</dbReference>
<evidence type="ECO:0000256" key="4">
    <source>
        <dbReference type="ARBA" id="ARBA00023125"/>
    </source>
</evidence>
<evidence type="ECO:0000256" key="3">
    <source>
        <dbReference type="ARBA" id="ARBA00023015"/>
    </source>
</evidence>
<dbReference type="PROSITE" id="PS51294">
    <property type="entry name" value="HTH_MYB"/>
    <property type="match status" value="2"/>
</dbReference>
<dbReference type="OrthoDB" id="2143914at2759"/>
<reference evidence="10" key="1">
    <citation type="journal article" date="2016" name="Nature">
        <title>The genome of the seagrass Zostera marina reveals angiosperm adaptation to the sea.</title>
        <authorList>
            <person name="Olsen J.L."/>
            <person name="Rouze P."/>
            <person name="Verhelst B."/>
            <person name="Lin Y.-C."/>
            <person name="Bayer T."/>
            <person name="Collen J."/>
            <person name="Dattolo E."/>
            <person name="De Paoli E."/>
            <person name="Dittami S."/>
            <person name="Maumus F."/>
            <person name="Michel G."/>
            <person name="Kersting A."/>
            <person name="Lauritano C."/>
            <person name="Lohaus R."/>
            <person name="Toepel M."/>
            <person name="Tonon T."/>
            <person name="Vanneste K."/>
            <person name="Amirebrahimi M."/>
            <person name="Brakel J."/>
            <person name="Bostroem C."/>
            <person name="Chovatia M."/>
            <person name="Grimwood J."/>
            <person name="Jenkins J.W."/>
            <person name="Jueterbock A."/>
            <person name="Mraz A."/>
            <person name="Stam W.T."/>
            <person name="Tice H."/>
            <person name="Bornberg-Bauer E."/>
            <person name="Green P.J."/>
            <person name="Pearson G.A."/>
            <person name="Procaccini G."/>
            <person name="Duarte C.M."/>
            <person name="Schmutz J."/>
            <person name="Reusch T.B.H."/>
            <person name="Van de Peer Y."/>
        </authorList>
    </citation>
    <scope>NUCLEOTIDE SEQUENCE [LARGE SCALE GENOMIC DNA]</scope>
    <source>
        <strain evidence="10">cv. Finnish</strain>
    </source>
</reference>
<protein>
    <submittedName>
        <fullName evidence="9">Myb domain protein 9</fullName>
    </submittedName>
</protein>
<proteinExistence type="predicted"/>
<dbReference type="GO" id="GO:0003677">
    <property type="term" value="F:DNA binding"/>
    <property type="evidence" value="ECO:0007669"/>
    <property type="project" value="UniProtKB-KW"/>
</dbReference>
<evidence type="ECO:0000313" key="10">
    <source>
        <dbReference type="Proteomes" id="UP000036987"/>
    </source>
</evidence>
<sequence length="278" mass="31539">MGRPPPSFCHDDNLKKGPWTSEEDDKLVGYIDKHGHGSWRALPKLAGLNRCGKSCRLRWTNYLRPDIKRGKFSPEEEQTILNLHSILGNKWSAIAGHLPGRTDNEIKNFWNTHLKKKLIQMGFDPMTHLPRTDIFSSLPHLLALANLGEMMYRSPWEDHSVQMAKLQCLQYLTATTSTSSPTTLNLGNMEPVFLPPPSILEQQQPQQLQMIPASIINETNDHDDQLLDTLGNRYNTQVQQTPSLMNNTGDVCSTFSYDVCGTPNSLWNDLFLDDILLQ</sequence>
<keyword evidence="5" id="KW-0804">Transcription</keyword>
<evidence type="ECO:0000256" key="5">
    <source>
        <dbReference type="ARBA" id="ARBA00023163"/>
    </source>
</evidence>
<dbReference type="PROSITE" id="PS50090">
    <property type="entry name" value="MYB_LIKE"/>
    <property type="match status" value="2"/>
</dbReference>
<dbReference type="Pfam" id="PF00249">
    <property type="entry name" value="Myb_DNA-binding"/>
    <property type="match status" value="2"/>
</dbReference>
<keyword evidence="4" id="KW-0238">DNA-binding</keyword>
<dbReference type="OMA" id="INETNDH"/>